<accession>A0ABU1F3N4</accession>
<dbReference type="RefSeq" id="WP_310455355.1">
    <property type="nucleotide sequence ID" value="NZ_JAVKPH010000001.1"/>
</dbReference>
<dbReference type="Proteomes" id="UP001247754">
    <property type="component" value="Unassembled WGS sequence"/>
</dbReference>
<evidence type="ECO:0000313" key="1">
    <source>
        <dbReference type="EMBL" id="MDR5651263.1"/>
    </source>
</evidence>
<name>A0ABU1F3N4_9RHOB</name>
<organism evidence="1 2">
    <name type="scientific">Ruixingdingia sedimenti</name>
    <dbReference type="NCBI Taxonomy" id="3073604"/>
    <lineage>
        <taxon>Bacteria</taxon>
        <taxon>Pseudomonadati</taxon>
        <taxon>Pseudomonadota</taxon>
        <taxon>Alphaproteobacteria</taxon>
        <taxon>Rhodobacterales</taxon>
        <taxon>Paracoccaceae</taxon>
        <taxon>Ruixingdingia</taxon>
    </lineage>
</organism>
<proteinExistence type="predicted"/>
<dbReference type="EMBL" id="JAVKPH010000001">
    <property type="protein sequence ID" value="MDR5651263.1"/>
    <property type="molecule type" value="Genomic_DNA"/>
</dbReference>
<evidence type="ECO:0000313" key="2">
    <source>
        <dbReference type="Proteomes" id="UP001247754"/>
    </source>
</evidence>
<comment type="caution">
    <text evidence="1">The sequence shown here is derived from an EMBL/GenBank/DDBJ whole genome shotgun (WGS) entry which is preliminary data.</text>
</comment>
<sequence length="86" mass="9434">MARAVAFHSATGASDFLGLRQGRSGETEIVYDDGVARRMVWRVAGPRPDDRGLQEALSRAVNQRRVVPALYAELRRRAIAVEIVAG</sequence>
<gene>
    <name evidence="1" type="ORF">RGD00_01475</name>
</gene>
<protein>
    <recommendedName>
        <fullName evidence="3">KTSC domain-containing protein</fullName>
    </recommendedName>
</protein>
<evidence type="ECO:0008006" key="3">
    <source>
        <dbReference type="Google" id="ProtNLM"/>
    </source>
</evidence>
<keyword evidence="2" id="KW-1185">Reference proteome</keyword>
<reference evidence="1 2" key="1">
    <citation type="submission" date="2023-09" db="EMBL/GenBank/DDBJ databases">
        <title>Xinfangfangia sedmenti sp. nov., isolated the sedment.</title>
        <authorList>
            <person name="Xu L."/>
        </authorList>
    </citation>
    <scope>NUCLEOTIDE SEQUENCE [LARGE SCALE GENOMIC DNA]</scope>
    <source>
        <strain evidence="1 2">LG-4</strain>
    </source>
</reference>